<keyword evidence="5 8" id="KW-0812">Transmembrane</keyword>
<evidence type="ECO:0000256" key="8">
    <source>
        <dbReference type="SAM" id="Phobius"/>
    </source>
</evidence>
<dbReference type="PANTHER" id="PTHR33908">
    <property type="entry name" value="MANNOSYLTRANSFERASE YKCB-RELATED"/>
    <property type="match status" value="1"/>
</dbReference>
<feature type="transmembrane region" description="Helical" evidence="8">
    <location>
        <begin position="91"/>
        <end position="108"/>
    </location>
</feature>
<evidence type="ECO:0000256" key="1">
    <source>
        <dbReference type="ARBA" id="ARBA00004651"/>
    </source>
</evidence>
<dbReference type="GO" id="GO:0009103">
    <property type="term" value="P:lipopolysaccharide biosynthetic process"/>
    <property type="evidence" value="ECO:0007669"/>
    <property type="project" value="UniProtKB-ARBA"/>
</dbReference>
<keyword evidence="11" id="KW-1185">Reference proteome</keyword>
<evidence type="ECO:0000256" key="7">
    <source>
        <dbReference type="ARBA" id="ARBA00023136"/>
    </source>
</evidence>
<feature type="transmembrane region" description="Helical" evidence="8">
    <location>
        <begin position="340"/>
        <end position="361"/>
    </location>
</feature>
<dbReference type="InterPro" id="IPR038731">
    <property type="entry name" value="RgtA/B/C-like"/>
</dbReference>
<dbReference type="PANTHER" id="PTHR33908:SF3">
    <property type="entry name" value="UNDECAPRENYL PHOSPHATE-ALPHA-4-AMINO-4-DEOXY-L-ARABINOSE ARABINOSYL TRANSFERASE"/>
    <property type="match status" value="1"/>
</dbReference>
<accession>A0A9Y2AKW5</accession>
<evidence type="ECO:0000313" key="11">
    <source>
        <dbReference type="Proteomes" id="UP001243623"/>
    </source>
</evidence>
<keyword evidence="3" id="KW-0328">Glycosyltransferase</keyword>
<evidence type="ECO:0000256" key="2">
    <source>
        <dbReference type="ARBA" id="ARBA00022475"/>
    </source>
</evidence>
<evidence type="ECO:0000256" key="5">
    <source>
        <dbReference type="ARBA" id="ARBA00022692"/>
    </source>
</evidence>
<keyword evidence="6 8" id="KW-1133">Transmembrane helix</keyword>
<dbReference type="GO" id="GO:0005886">
    <property type="term" value="C:plasma membrane"/>
    <property type="evidence" value="ECO:0007669"/>
    <property type="project" value="UniProtKB-SubCell"/>
</dbReference>
<dbReference type="EMBL" id="CP120678">
    <property type="protein sequence ID" value="WIW71917.1"/>
    <property type="molecule type" value="Genomic_DNA"/>
</dbReference>
<feature type="transmembrane region" description="Helical" evidence="8">
    <location>
        <begin position="284"/>
        <end position="301"/>
    </location>
</feature>
<evidence type="ECO:0000256" key="4">
    <source>
        <dbReference type="ARBA" id="ARBA00022679"/>
    </source>
</evidence>
<dbReference type="KEGG" id="sgbi:P3F81_06380"/>
<feature type="domain" description="Glycosyltransferase RgtA/B/C/D-like" evidence="9">
    <location>
        <begin position="62"/>
        <end position="216"/>
    </location>
</feature>
<feature type="transmembrane region" description="Helical" evidence="8">
    <location>
        <begin position="402"/>
        <end position="421"/>
    </location>
</feature>
<protein>
    <submittedName>
        <fullName evidence="10">Glycosyltransferase family 39 protein</fullName>
    </submittedName>
</protein>
<evidence type="ECO:0000256" key="3">
    <source>
        <dbReference type="ARBA" id="ARBA00022676"/>
    </source>
</evidence>
<name>A0A9Y2AKW5_9FIRM</name>
<keyword evidence="7 8" id="KW-0472">Membrane</keyword>
<feature type="transmembrane region" description="Helical" evidence="8">
    <location>
        <begin position="367"/>
        <end position="390"/>
    </location>
</feature>
<sequence>MSTNKNISIGIMIIIAAITIFSNLSGFPLLDPDEPVYAETPKEMILSNDFLSPKIYGEYWYDKPPMYYWLVAMSYQVFGINDFAARFPSAFLSLLSIIAIYFYGKKLFNHKVGIYSALILVTSIEFFYLGKAAVTDITLNFCLMVSLFAFLSRQYYTFYIFAGLAVLTKGPIGLFFPGVIVFLYLVCLKKFHLLSEMKILSGSIIFCLVALPWYIYMYSLHGSAFIDSFLGFHNITRFTSPEHPSGLLWYYYLPVLLVGFFPWITLLFQSIYKSFSDSYGKFDHLLFLNLWAVIILLFFSISKTKLVSYILPMFPALAMLVGWYLDKLTGRNYFGSKRSWGWIGCLLFLSATFVYGCTIGIKEMPQAEIGFISLASTIILMCLVTIFFLLKRNIEIAFKSQVVGMMIFSAVLVNLLFPKIAPDFTSQHVSNVFLEQYDGTSDVYISKFLRPGISFYSGIYGNELVFSPKSIPDLEKVFTNKKTYFILRDIDYDRLPQSTINQLTIINQIDNKLILVETRFIK</sequence>
<dbReference type="GO" id="GO:0010041">
    <property type="term" value="P:response to iron(III) ion"/>
    <property type="evidence" value="ECO:0007669"/>
    <property type="project" value="TreeGrafter"/>
</dbReference>
<dbReference type="Proteomes" id="UP001243623">
    <property type="component" value="Chromosome"/>
</dbReference>
<feature type="transmembrane region" description="Helical" evidence="8">
    <location>
        <begin position="114"/>
        <end position="130"/>
    </location>
</feature>
<feature type="transmembrane region" description="Helical" evidence="8">
    <location>
        <begin position="199"/>
        <end position="216"/>
    </location>
</feature>
<keyword evidence="4" id="KW-0808">Transferase</keyword>
<gene>
    <name evidence="10" type="ORF">P3F81_06380</name>
</gene>
<feature type="transmembrane region" description="Helical" evidence="8">
    <location>
        <begin position="137"/>
        <end position="156"/>
    </location>
</feature>
<feature type="transmembrane region" description="Helical" evidence="8">
    <location>
        <begin position="307"/>
        <end position="325"/>
    </location>
</feature>
<dbReference type="AlphaFoldDB" id="A0A9Y2AKW5"/>
<dbReference type="Pfam" id="PF13231">
    <property type="entry name" value="PMT_2"/>
    <property type="match status" value="1"/>
</dbReference>
<dbReference type="InterPro" id="IPR050297">
    <property type="entry name" value="LipidA_mod_glycosyltrf_83"/>
</dbReference>
<evidence type="ECO:0000256" key="6">
    <source>
        <dbReference type="ARBA" id="ARBA00022989"/>
    </source>
</evidence>
<dbReference type="RefSeq" id="WP_147668745.1">
    <property type="nucleotide sequence ID" value="NZ_CP120678.1"/>
</dbReference>
<proteinExistence type="predicted"/>
<keyword evidence="2" id="KW-1003">Cell membrane</keyword>
<reference evidence="10" key="1">
    <citation type="submission" date="2023-03" db="EMBL/GenBank/DDBJ databases">
        <title>Selenobaculum gbiensis gen. nov. sp. nov., a new bacterium isolated from the gut microbiota of IBD patient.</title>
        <authorList>
            <person name="Yeo S."/>
            <person name="Park H."/>
            <person name="Huh C.S."/>
        </authorList>
    </citation>
    <scope>NUCLEOTIDE SEQUENCE</scope>
    <source>
        <strain evidence="10">ICN-92133</strain>
    </source>
</reference>
<comment type="subcellular location">
    <subcellularLocation>
        <location evidence="1">Cell membrane</location>
        <topology evidence="1">Multi-pass membrane protein</topology>
    </subcellularLocation>
</comment>
<organism evidence="10 11">
    <name type="scientific">Selenobaculum gibii</name>
    <dbReference type="NCBI Taxonomy" id="3054208"/>
    <lineage>
        <taxon>Bacteria</taxon>
        <taxon>Bacillati</taxon>
        <taxon>Bacillota</taxon>
        <taxon>Negativicutes</taxon>
        <taxon>Selenomonadales</taxon>
        <taxon>Selenomonadaceae</taxon>
        <taxon>Selenobaculum</taxon>
    </lineage>
</organism>
<dbReference type="GO" id="GO:0016763">
    <property type="term" value="F:pentosyltransferase activity"/>
    <property type="evidence" value="ECO:0007669"/>
    <property type="project" value="TreeGrafter"/>
</dbReference>
<feature type="transmembrane region" description="Helical" evidence="8">
    <location>
        <begin position="7"/>
        <end position="30"/>
    </location>
</feature>
<feature type="transmembrane region" description="Helical" evidence="8">
    <location>
        <begin position="249"/>
        <end position="272"/>
    </location>
</feature>
<evidence type="ECO:0000259" key="9">
    <source>
        <dbReference type="Pfam" id="PF13231"/>
    </source>
</evidence>
<feature type="transmembrane region" description="Helical" evidence="8">
    <location>
        <begin position="162"/>
        <end position="187"/>
    </location>
</feature>
<evidence type="ECO:0000313" key="10">
    <source>
        <dbReference type="EMBL" id="WIW71917.1"/>
    </source>
</evidence>